<dbReference type="RefSeq" id="WP_205104725.1">
    <property type="nucleotide sequence ID" value="NZ_JACJJG010000037.1"/>
</dbReference>
<feature type="signal peptide" evidence="1">
    <location>
        <begin position="1"/>
        <end position="30"/>
    </location>
</feature>
<comment type="caution">
    <text evidence="2">The sequence shown here is derived from an EMBL/GenBank/DDBJ whole genome shotgun (WGS) entry which is preliminary data.</text>
</comment>
<reference evidence="2" key="1">
    <citation type="submission" date="2020-08" db="EMBL/GenBank/DDBJ databases">
        <authorList>
            <person name="Cejkova D."/>
            <person name="Kubasova T."/>
            <person name="Jahodarova E."/>
            <person name="Rychlik I."/>
        </authorList>
    </citation>
    <scope>NUCLEOTIDE SEQUENCE</scope>
    <source>
        <strain evidence="2">An824</strain>
    </source>
</reference>
<dbReference type="AlphaFoldDB" id="A0A938WV82"/>
<proteinExistence type="predicted"/>
<sequence>MRWNIIIMRMGKRLFTAALLFAAASVAATAQELYGGQALGRPQYELPGTMQGVKTPDFLRDSLTFVRRMKDSLWMAPVVRQWSMPMRMPVEATQLGRMSAVVQAGGGLPLTYYPYSSDYRTGGVITSWRGGAMFGSGAHVSMPGLMSVQNATLGVTQTFGNLTMTATVSADRSSLWSTGPGMGSGGGGMRTLTRGTYYTFGGAMTYRFNDNISATVFGRYSTNRSFYSMGAMPYLGTSGYGGFLTFMGETVGMDLGVERYYDTFAQRWVTSPIVTPKIRFSEKFVLELPVGPLVKDLIDNAVHNNKRRSGPMIMPEGLPSVAPIPFGPPEMPR</sequence>
<reference evidence="2" key="2">
    <citation type="journal article" date="2021" name="Sci. Rep.">
        <title>The distribution of antibiotic resistance genes in chicken gut microbiota commensals.</title>
        <authorList>
            <person name="Juricova H."/>
            <person name="Matiasovicova J."/>
            <person name="Kubasova T."/>
            <person name="Cejkova D."/>
            <person name="Rychlik I."/>
        </authorList>
    </citation>
    <scope>NUCLEOTIDE SEQUENCE</scope>
    <source>
        <strain evidence="2">An824</strain>
    </source>
</reference>
<dbReference type="Proteomes" id="UP000706891">
    <property type="component" value="Unassembled WGS sequence"/>
</dbReference>
<keyword evidence="1" id="KW-0732">Signal</keyword>
<evidence type="ECO:0000256" key="1">
    <source>
        <dbReference type="SAM" id="SignalP"/>
    </source>
</evidence>
<gene>
    <name evidence="2" type="ORF">H6A34_07940</name>
</gene>
<dbReference type="EMBL" id="JACJJG010000037">
    <property type="protein sequence ID" value="MBM6673804.1"/>
    <property type="molecule type" value="Genomic_DNA"/>
</dbReference>
<evidence type="ECO:0000313" key="3">
    <source>
        <dbReference type="Proteomes" id="UP000706891"/>
    </source>
</evidence>
<name>A0A938WV82_9BACT</name>
<keyword evidence="3" id="KW-1185">Reference proteome</keyword>
<evidence type="ECO:0008006" key="4">
    <source>
        <dbReference type="Google" id="ProtNLM"/>
    </source>
</evidence>
<organism evidence="2 3">
    <name type="scientific">Marseilla massiliensis</name>
    <dbReference type="NCBI Taxonomy" id="1841864"/>
    <lineage>
        <taxon>Bacteria</taxon>
        <taxon>Pseudomonadati</taxon>
        <taxon>Bacteroidota</taxon>
        <taxon>Bacteroidia</taxon>
        <taxon>Bacteroidales</taxon>
        <taxon>Prevotellaceae</taxon>
        <taxon>Marseilla</taxon>
    </lineage>
</organism>
<feature type="chain" id="PRO_5037002026" description="YjbH domain-containing protein" evidence="1">
    <location>
        <begin position="31"/>
        <end position="333"/>
    </location>
</feature>
<accession>A0A938WV82</accession>
<protein>
    <recommendedName>
        <fullName evidence="4">YjbH domain-containing protein</fullName>
    </recommendedName>
</protein>
<evidence type="ECO:0000313" key="2">
    <source>
        <dbReference type="EMBL" id="MBM6673804.1"/>
    </source>
</evidence>